<keyword evidence="1" id="KW-0812">Transmembrane</keyword>
<feature type="transmembrane region" description="Helical" evidence="1">
    <location>
        <begin position="6"/>
        <end position="25"/>
    </location>
</feature>
<evidence type="ECO:0000313" key="2">
    <source>
        <dbReference type="EMBL" id="EMO58306.1"/>
    </source>
</evidence>
<reference evidence="2 3" key="1">
    <citation type="submission" date="2013-01" db="EMBL/GenBank/DDBJ databases">
        <authorList>
            <person name="Harkins D.M."/>
            <person name="Durkin A.S."/>
            <person name="Brinkac L.M."/>
            <person name="Haft D.H."/>
            <person name="Selengut J.D."/>
            <person name="Sanka R."/>
            <person name="DePew J."/>
            <person name="Purushe J."/>
            <person name="Matthias M.A."/>
            <person name="Vinetz J.M."/>
            <person name="Sutton G.G."/>
            <person name="Nierman W.C."/>
            <person name="Fouts D.E."/>
        </authorList>
    </citation>
    <scope>NUCLEOTIDE SEQUENCE [LARGE SCALE GENOMIC DNA]</scope>
    <source>
        <strain evidence="2 3">CBC1416</strain>
    </source>
</reference>
<dbReference type="Proteomes" id="UP000012149">
    <property type="component" value="Unassembled WGS sequence"/>
</dbReference>
<gene>
    <name evidence="2" type="ORF">LEP1GSC161_3741</name>
</gene>
<organism evidence="2 3">
    <name type="scientific">Leptospira santarosai str. CBC1416</name>
    <dbReference type="NCBI Taxonomy" id="1193059"/>
    <lineage>
        <taxon>Bacteria</taxon>
        <taxon>Pseudomonadati</taxon>
        <taxon>Spirochaetota</taxon>
        <taxon>Spirochaetia</taxon>
        <taxon>Leptospirales</taxon>
        <taxon>Leptospiraceae</taxon>
        <taxon>Leptospira</taxon>
    </lineage>
</organism>
<keyword evidence="1" id="KW-0472">Membrane</keyword>
<protein>
    <submittedName>
        <fullName evidence="2">Uncharacterized protein</fullName>
    </submittedName>
</protein>
<evidence type="ECO:0000313" key="3">
    <source>
        <dbReference type="Proteomes" id="UP000012149"/>
    </source>
</evidence>
<evidence type="ECO:0000256" key="1">
    <source>
        <dbReference type="SAM" id="Phobius"/>
    </source>
</evidence>
<dbReference type="AlphaFoldDB" id="M6VT77"/>
<proteinExistence type="predicted"/>
<keyword evidence="1" id="KW-1133">Transmembrane helix</keyword>
<comment type="caution">
    <text evidence="2">The sequence shown here is derived from an EMBL/GenBank/DDBJ whole genome shotgun (WGS) entry which is preliminary data.</text>
</comment>
<sequence length="38" mass="4129">MSSLRYLLVGVIFTVAIAVVGYFTIITEGGPVKKEENL</sequence>
<accession>M6VT77</accession>
<name>M6VT77_9LEPT</name>
<dbReference type="EMBL" id="AKWE02000083">
    <property type="protein sequence ID" value="EMO58306.1"/>
    <property type="molecule type" value="Genomic_DNA"/>
</dbReference>